<evidence type="ECO:0000313" key="2">
    <source>
        <dbReference type="Proteomes" id="UP000427906"/>
    </source>
</evidence>
<dbReference type="InterPro" id="IPR024227">
    <property type="entry name" value="DUF3795"/>
</dbReference>
<gene>
    <name evidence="1" type="ORF">DSCA_05770</name>
</gene>
<reference evidence="1 2" key="1">
    <citation type="submission" date="2019-11" db="EMBL/GenBank/DDBJ databases">
        <title>Comparative genomics of hydrocarbon-degrading Desulfosarcina strains.</title>
        <authorList>
            <person name="Watanabe M."/>
            <person name="Kojima H."/>
            <person name="Fukui M."/>
        </authorList>
    </citation>
    <scope>NUCLEOTIDE SEQUENCE [LARGE SCALE GENOMIC DNA]</scope>
    <source>
        <strain evidence="1 2">PL12</strain>
    </source>
</reference>
<dbReference type="OrthoDB" id="166000at2"/>
<evidence type="ECO:0008006" key="3">
    <source>
        <dbReference type="Google" id="ProtNLM"/>
    </source>
</evidence>
<dbReference type="EMBL" id="AP021874">
    <property type="protein sequence ID" value="BBO66647.1"/>
    <property type="molecule type" value="Genomic_DNA"/>
</dbReference>
<dbReference type="RefSeq" id="WP_155314986.1">
    <property type="nucleotide sequence ID" value="NZ_AP021874.1"/>
</dbReference>
<organism evidence="1 2">
    <name type="scientific">Desulfosarcina alkanivorans</name>
    <dbReference type="NCBI Taxonomy" id="571177"/>
    <lineage>
        <taxon>Bacteria</taxon>
        <taxon>Pseudomonadati</taxon>
        <taxon>Thermodesulfobacteriota</taxon>
        <taxon>Desulfobacteria</taxon>
        <taxon>Desulfobacterales</taxon>
        <taxon>Desulfosarcinaceae</taxon>
        <taxon>Desulfosarcina</taxon>
    </lineage>
</organism>
<dbReference type="AlphaFoldDB" id="A0A5K7YPU7"/>
<proteinExistence type="predicted"/>
<keyword evidence="2" id="KW-1185">Reference proteome</keyword>
<accession>A0A5K7YPU7</accession>
<dbReference type="Pfam" id="PF12675">
    <property type="entry name" value="DUF3795"/>
    <property type="match status" value="1"/>
</dbReference>
<sequence>MNTMDADLVSPCGLYCGVCAIHIAHRDNNAKLKQRLVGLYKGGVAGKGVLPNSETLTVDGIRCRGCLSDDRFMHCEQCAIRDCTQARGYTGCHQCDDFPCPHVENFPMAIGKKVILRAVPHRRKVGTEKWVRDEKARYVCPDCGHTVFRGAVRCNRCSAALDLD</sequence>
<evidence type="ECO:0000313" key="1">
    <source>
        <dbReference type="EMBL" id="BBO66647.1"/>
    </source>
</evidence>
<dbReference type="KEGG" id="dalk:DSCA_05770"/>
<protein>
    <recommendedName>
        <fullName evidence="3">DUF3795 domain-containing protein</fullName>
    </recommendedName>
</protein>
<dbReference type="Proteomes" id="UP000427906">
    <property type="component" value="Chromosome"/>
</dbReference>
<name>A0A5K7YPU7_9BACT</name>